<keyword evidence="4 10" id="KW-0677">Repeat</keyword>
<dbReference type="PRINTS" id="PR00326">
    <property type="entry name" value="GTP1OBG"/>
</dbReference>
<evidence type="ECO:0000313" key="12">
    <source>
        <dbReference type="EMBL" id="PSL01924.1"/>
    </source>
</evidence>
<comment type="caution">
    <text evidence="12">The sequence shown here is derived from an EMBL/GenBank/DDBJ whole genome shotgun (WGS) entry which is preliminary data.</text>
</comment>
<dbReference type="NCBIfam" id="TIGR03594">
    <property type="entry name" value="GTPase_EngA"/>
    <property type="match status" value="1"/>
</dbReference>
<sequence>MANIVAIVGRPNVGKSTFFNRLIEERKAIEDNVSGVTRDRHYGHAQWGGKFFSVVDTGGYVTGSDDVFEAEIRKQVKLAIEEASVILFVVDCLDGLTDLDKEFANELRSTKKPIFIVANKADSPEKALLSAEFYGLGLGDNEVFPIAAVSGSGTGDLLDEVIKHFPDSGEEDPDEGIPKIAILGRPNVGKSSFLNALLGKERLIVTDEAGTTRDAIHTRYKLYGKDFIITDTAGIRKKAKVKEDIEFYSVMRSLRTLEDSDVLIIMVDATRGFESQDMNLINLGIKNNKGIMIMVNKWDLIEKDHKTMDTIKKDMLEKLGENRWIPIIFTSVLTKQRIFQAIELAVRVFENKTRKVPTSKLNELILPEIENYPPPANKGKYIKIKYITQLPTKNPVFAFFCNLPQYIKEPYTRFLENRLRENFDFEGVPIKITYKKK</sequence>
<dbReference type="CDD" id="cd01895">
    <property type="entry name" value="EngA2"/>
    <property type="match status" value="1"/>
</dbReference>
<dbReference type="NCBIfam" id="TIGR00231">
    <property type="entry name" value="small_GTP"/>
    <property type="match status" value="2"/>
</dbReference>
<dbReference type="Pfam" id="PF14714">
    <property type="entry name" value="KH_dom-like"/>
    <property type="match status" value="1"/>
</dbReference>
<feature type="binding site" evidence="8">
    <location>
        <begin position="296"/>
        <end position="299"/>
    </location>
    <ligand>
        <name>GTP</name>
        <dbReference type="ChEBI" id="CHEBI:37565"/>
        <label>2</label>
    </ligand>
</feature>
<dbReference type="FunFam" id="3.40.50.300:FF:000057">
    <property type="entry name" value="GTPase Der"/>
    <property type="match status" value="1"/>
</dbReference>
<name>A0A2P8DXH3_9BACT</name>
<keyword evidence="6 8" id="KW-0342">GTP-binding</keyword>
<proteinExistence type="inferred from homology"/>
<comment type="subunit">
    <text evidence="8">Associates with the 50S ribosomal subunit.</text>
</comment>
<organism evidence="12 13">
    <name type="scientific">Cecembia rubra</name>
    <dbReference type="NCBI Taxonomy" id="1485585"/>
    <lineage>
        <taxon>Bacteria</taxon>
        <taxon>Pseudomonadati</taxon>
        <taxon>Bacteroidota</taxon>
        <taxon>Cytophagia</taxon>
        <taxon>Cytophagales</taxon>
        <taxon>Cyclobacteriaceae</taxon>
        <taxon>Cecembia</taxon>
    </lineage>
</organism>
<dbReference type="Gene3D" id="3.30.300.20">
    <property type="match status" value="1"/>
</dbReference>
<dbReference type="FunFam" id="3.40.50.300:FF:000040">
    <property type="entry name" value="GTPase Der"/>
    <property type="match status" value="1"/>
</dbReference>
<dbReference type="OrthoDB" id="9805918at2"/>
<dbReference type="RefSeq" id="WP_106568380.1">
    <property type="nucleotide sequence ID" value="NZ_PYGF01000011.1"/>
</dbReference>
<feature type="binding site" evidence="8">
    <location>
        <begin position="9"/>
        <end position="16"/>
    </location>
    <ligand>
        <name>GTP</name>
        <dbReference type="ChEBI" id="CHEBI:37565"/>
        <label>1</label>
    </ligand>
</feature>
<comment type="similarity">
    <text evidence="1 8 9 10">Belongs to the TRAFAC class TrmE-Era-EngA-EngB-Septin-like GTPase superfamily. EngA (Der) GTPase family.</text>
</comment>
<dbReference type="CDD" id="cd01894">
    <property type="entry name" value="EngA1"/>
    <property type="match status" value="1"/>
</dbReference>
<evidence type="ECO:0000256" key="7">
    <source>
        <dbReference type="ARBA" id="ARBA00032345"/>
    </source>
</evidence>
<gene>
    <name evidence="8" type="primary">der</name>
    <name evidence="12" type="ORF">CLV48_11113</name>
</gene>
<feature type="domain" description="EngA-type G" evidence="11">
    <location>
        <begin position="3"/>
        <end position="169"/>
    </location>
</feature>
<dbReference type="PIRSF" id="PIRSF006485">
    <property type="entry name" value="GTP-binding_EngA"/>
    <property type="match status" value="1"/>
</dbReference>
<evidence type="ECO:0000256" key="3">
    <source>
        <dbReference type="ARBA" id="ARBA00022517"/>
    </source>
</evidence>
<evidence type="ECO:0000313" key="13">
    <source>
        <dbReference type="Proteomes" id="UP000240708"/>
    </source>
</evidence>
<dbReference type="GO" id="GO:0043022">
    <property type="term" value="F:ribosome binding"/>
    <property type="evidence" value="ECO:0007669"/>
    <property type="project" value="TreeGrafter"/>
</dbReference>
<dbReference type="Pfam" id="PF01926">
    <property type="entry name" value="MMR_HSR1"/>
    <property type="match status" value="2"/>
</dbReference>
<reference evidence="12 13" key="1">
    <citation type="submission" date="2018-03" db="EMBL/GenBank/DDBJ databases">
        <title>Genomic Encyclopedia of Archaeal and Bacterial Type Strains, Phase II (KMG-II): from individual species to whole genera.</title>
        <authorList>
            <person name="Goeker M."/>
        </authorList>
    </citation>
    <scope>NUCLEOTIDE SEQUENCE [LARGE SCALE GENOMIC DNA]</scope>
    <source>
        <strain evidence="12 13">DSM 28057</strain>
    </source>
</reference>
<dbReference type="EMBL" id="PYGF01000011">
    <property type="protein sequence ID" value="PSL01924.1"/>
    <property type="molecule type" value="Genomic_DNA"/>
</dbReference>
<dbReference type="InterPro" id="IPR032859">
    <property type="entry name" value="KH_dom-like"/>
</dbReference>
<evidence type="ECO:0000256" key="2">
    <source>
        <dbReference type="ARBA" id="ARBA00020953"/>
    </source>
</evidence>
<evidence type="ECO:0000256" key="1">
    <source>
        <dbReference type="ARBA" id="ARBA00008279"/>
    </source>
</evidence>
<dbReference type="Proteomes" id="UP000240708">
    <property type="component" value="Unassembled WGS sequence"/>
</dbReference>
<evidence type="ECO:0000256" key="9">
    <source>
        <dbReference type="PROSITE-ProRule" id="PRU01049"/>
    </source>
</evidence>
<evidence type="ECO:0000256" key="6">
    <source>
        <dbReference type="ARBA" id="ARBA00023134"/>
    </source>
</evidence>
<feature type="binding site" evidence="8">
    <location>
        <begin position="119"/>
        <end position="122"/>
    </location>
    <ligand>
        <name>GTP</name>
        <dbReference type="ChEBI" id="CHEBI:37565"/>
        <label>1</label>
    </ligand>
</feature>
<dbReference type="PROSITE" id="PS51712">
    <property type="entry name" value="G_ENGA"/>
    <property type="match status" value="2"/>
</dbReference>
<keyword evidence="5 8" id="KW-0547">Nucleotide-binding</keyword>
<evidence type="ECO:0000256" key="5">
    <source>
        <dbReference type="ARBA" id="ARBA00022741"/>
    </source>
</evidence>
<protein>
    <recommendedName>
        <fullName evidence="2 8">GTPase Der</fullName>
    </recommendedName>
    <alternativeName>
        <fullName evidence="7 8">GTP-binding protein EngA</fullName>
    </alternativeName>
</protein>
<dbReference type="AlphaFoldDB" id="A0A2P8DXH3"/>
<evidence type="ECO:0000256" key="10">
    <source>
        <dbReference type="RuleBase" id="RU004481"/>
    </source>
</evidence>
<feature type="binding site" evidence="8">
    <location>
        <begin position="56"/>
        <end position="60"/>
    </location>
    <ligand>
        <name>GTP</name>
        <dbReference type="ChEBI" id="CHEBI:37565"/>
        <label>1</label>
    </ligand>
</feature>
<dbReference type="Gene3D" id="3.40.50.300">
    <property type="entry name" value="P-loop containing nucleotide triphosphate hydrolases"/>
    <property type="match status" value="2"/>
</dbReference>
<dbReference type="HAMAP" id="MF_00195">
    <property type="entry name" value="GTPase_Der"/>
    <property type="match status" value="1"/>
</dbReference>
<dbReference type="GO" id="GO:0042254">
    <property type="term" value="P:ribosome biogenesis"/>
    <property type="evidence" value="ECO:0007669"/>
    <property type="project" value="UniProtKB-KW"/>
</dbReference>
<feature type="domain" description="EngA-type G" evidence="11">
    <location>
        <begin position="178"/>
        <end position="353"/>
    </location>
</feature>
<dbReference type="SUPFAM" id="SSF52540">
    <property type="entry name" value="P-loop containing nucleoside triphosphate hydrolases"/>
    <property type="match status" value="2"/>
</dbReference>
<keyword evidence="13" id="KW-1185">Reference proteome</keyword>
<comment type="function">
    <text evidence="8 10">GTPase that plays an essential role in the late steps of ribosome biogenesis.</text>
</comment>
<dbReference type="PANTHER" id="PTHR43834:SF6">
    <property type="entry name" value="GTPASE DER"/>
    <property type="match status" value="1"/>
</dbReference>
<feature type="binding site" evidence="8">
    <location>
        <begin position="231"/>
        <end position="235"/>
    </location>
    <ligand>
        <name>GTP</name>
        <dbReference type="ChEBI" id="CHEBI:37565"/>
        <label>2</label>
    </ligand>
</feature>
<dbReference type="PANTHER" id="PTHR43834">
    <property type="entry name" value="GTPASE DER"/>
    <property type="match status" value="1"/>
</dbReference>
<evidence type="ECO:0000256" key="4">
    <source>
        <dbReference type="ARBA" id="ARBA00022737"/>
    </source>
</evidence>
<dbReference type="GO" id="GO:0005525">
    <property type="term" value="F:GTP binding"/>
    <property type="evidence" value="ECO:0007669"/>
    <property type="project" value="UniProtKB-UniRule"/>
</dbReference>
<dbReference type="FunFam" id="3.30.300.20:FF:000004">
    <property type="entry name" value="GTPase Der"/>
    <property type="match status" value="1"/>
</dbReference>
<accession>A0A2P8DXH3</accession>
<dbReference type="InterPro" id="IPR015946">
    <property type="entry name" value="KH_dom-like_a/b"/>
</dbReference>
<keyword evidence="3 8" id="KW-0690">Ribosome biogenesis</keyword>
<dbReference type="InterPro" id="IPR005225">
    <property type="entry name" value="Small_GTP-bd"/>
</dbReference>
<dbReference type="InterPro" id="IPR027417">
    <property type="entry name" value="P-loop_NTPase"/>
</dbReference>
<dbReference type="InterPro" id="IPR031166">
    <property type="entry name" value="G_ENGA"/>
</dbReference>
<feature type="binding site" evidence="8">
    <location>
        <begin position="184"/>
        <end position="191"/>
    </location>
    <ligand>
        <name>GTP</name>
        <dbReference type="ChEBI" id="CHEBI:37565"/>
        <label>2</label>
    </ligand>
</feature>
<dbReference type="InterPro" id="IPR016484">
    <property type="entry name" value="GTPase_Der"/>
</dbReference>
<evidence type="ECO:0000256" key="8">
    <source>
        <dbReference type="HAMAP-Rule" id="MF_00195"/>
    </source>
</evidence>
<evidence type="ECO:0000259" key="11">
    <source>
        <dbReference type="PROSITE" id="PS51712"/>
    </source>
</evidence>
<dbReference type="InterPro" id="IPR006073">
    <property type="entry name" value="GTP-bd"/>
</dbReference>